<sequence length="498" mass="57163">MDKMIDLVVESLLANRACSLDEDGLTEFMTSPNHLLARTVDGGRMLPEKCYPLYTIYHSYLTDEQRRKIYKSGYEIGHPDLIPCKKEEVFCNYLYTTYGGEDVEDLLRRIKSELSDLLGVDFKIYLERDRNIAYKVLCLFYRLCRLNRPQLFNFLKSGAKNGNFSTFEYRSAFPIFTEQGKENVALLAELHESLTFRMPKSRRWQLRSLITDFRLVGDQMAKLVKSEVEVFYSHEFINAEYHPENIPIALELIDRSLEGKGSLAEDSLDEALLVVLTCQELGARNNSNRLVYNQVLATPMNLVSWIGKTFSTFEDEDVLPVLLGDPSFKKKPELDIKADFIVKMLGYEMLGDSLLPSFNRQIIKALIVHDERYGVKISSKVVGDKGYPTAVTSILKRAVAIYLKSGSFPDWNEFPEALVQYWIYRYKYSLQLLLDGGGAESKESFCALVKYEHQVDDFLVNLLQSRGTVGAEQFEVVYFKFAYYLGYNLNKPEIGLSS</sequence>
<proteinExistence type="predicted"/>
<organism evidence="2 4">
    <name type="scientific">Shewanella psychromarinicola</name>
    <dbReference type="NCBI Taxonomy" id="2487742"/>
    <lineage>
        <taxon>Bacteria</taxon>
        <taxon>Pseudomonadati</taxon>
        <taxon>Pseudomonadota</taxon>
        <taxon>Gammaproteobacteria</taxon>
        <taxon>Alteromonadales</taxon>
        <taxon>Shewanellaceae</taxon>
        <taxon>Shewanella</taxon>
    </lineage>
</organism>
<reference evidence="2" key="3">
    <citation type="submission" date="2018-11" db="EMBL/GenBank/DDBJ databases">
        <authorList>
            <person name="Hwang Y.J."/>
            <person name="Hwang C.Y."/>
        </authorList>
    </citation>
    <scope>NUCLEOTIDE SEQUENCE</scope>
    <source>
        <strain evidence="2">R106</strain>
    </source>
</reference>
<keyword evidence="3" id="KW-1185">Reference proteome</keyword>
<dbReference type="EMBL" id="CP034073">
    <property type="protein sequence ID" value="AZG34811.1"/>
    <property type="molecule type" value="Genomic_DNA"/>
</dbReference>
<dbReference type="KEGG" id="spsr:EGC80_07675"/>
<dbReference type="AlphaFoldDB" id="A0A3N4E5C6"/>
<reference evidence="4" key="2">
    <citation type="submission" date="2018-11" db="EMBL/GenBank/DDBJ databases">
        <title>Shewanella sp. R106.</title>
        <authorList>
            <person name="Hwang Y.J."/>
            <person name="Hwang C.Y."/>
        </authorList>
    </citation>
    <scope>NUCLEOTIDE SEQUENCE [LARGE SCALE GENOMIC DNA]</scope>
    <source>
        <strain evidence="4">R106</strain>
    </source>
</reference>
<dbReference type="OrthoDB" id="7069244at2"/>
<protein>
    <submittedName>
        <fullName evidence="2">Uncharacterized protein</fullName>
    </submittedName>
</protein>
<evidence type="ECO:0000313" key="3">
    <source>
        <dbReference type="Proteomes" id="UP000273778"/>
    </source>
</evidence>
<evidence type="ECO:0000313" key="1">
    <source>
        <dbReference type="EMBL" id="AZG34811.1"/>
    </source>
</evidence>
<evidence type="ECO:0000313" key="4">
    <source>
        <dbReference type="Proteomes" id="UP000278855"/>
    </source>
</evidence>
<dbReference type="EMBL" id="RKKB01000002">
    <property type="protein sequence ID" value="RPA33399.1"/>
    <property type="molecule type" value="Genomic_DNA"/>
</dbReference>
<dbReference type="Proteomes" id="UP000278855">
    <property type="component" value="Unassembled WGS sequence"/>
</dbReference>
<reference evidence="1 3" key="1">
    <citation type="submission" date="2018-11" db="EMBL/GenBank/DDBJ databases">
        <title>Shewanella sp. M2.</title>
        <authorList>
            <person name="Hwang Y.J."/>
            <person name="Hwang C.Y."/>
        </authorList>
    </citation>
    <scope>NUCLEOTIDE SEQUENCE [LARGE SCALE GENOMIC DNA]</scope>
    <source>
        <strain evidence="1 3">M2</strain>
    </source>
</reference>
<name>A0A3N4E5C6_9GAMM</name>
<dbReference type="Proteomes" id="UP000273778">
    <property type="component" value="Chromosome"/>
</dbReference>
<dbReference type="RefSeq" id="WP_124012525.1">
    <property type="nucleotide sequence ID" value="NZ_CP034073.1"/>
</dbReference>
<accession>A0A3N4E5C6</accession>
<gene>
    <name evidence="2" type="ORF">EGC77_08690</name>
    <name evidence="1" type="ORF">EGC80_07675</name>
</gene>
<evidence type="ECO:0000313" key="2">
    <source>
        <dbReference type="EMBL" id="RPA33399.1"/>
    </source>
</evidence>